<dbReference type="AlphaFoldDB" id="A0A369KUE7"/>
<evidence type="ECO:0000313" key="5">
    <source>
        <dbReference type="Proteomes" id="UP000253934"/>
    </source>
</evidence>
<dbReference type="CDD" id="cd10795">
    <property type="entry name" value="GH57N_MJA1_like"/>
    <property type="match status" value="1"/>
</dbReference>
<organism evidence="4 5">
    <name type="scientific">Spirobacillus cienkowskii</name>
    <dbReference type="NCBI Taxonomy" id="495820"/>
    <lineage>
        <taxon>Bacteria</taxon>
        <taxon>Pseudomonadati</taxon>
        <taxon>Bdellovibrionota</taxon>
        <taxon>Oligoflexia</taxon>
        <taxon>Silvanigrellales</taxon>
        <taxon>Spirobacillus</taxon>
    </lineage>
</organism>
<dbReference type="Pfam" id="PF03065">
    <property type="entry name" value="Glyco_hydro_57"/>
    <property type="match status" value="1"/>
</dbReference>
<proteinExistence type="inferred from homology"/>
<dbReference type="PANTHER" id="PTHR36306">
    <property type="entry name" value="ALPHA-AMYLASE-RELATED-RELATED"/>
    <property type="match status" value="1"/>
</dbReference>
<name>A0A369KUE7_9BACT</name>
<protein>
    <submittedName>
        <fullName evidence="4">Alpha-amylase</fullName>
    </submittedName>
</protein>
<dbReference type="GO" id="GO:0003824">
    <property type="term" value="F:catalytic activity"/>
    <property type="evidence" value="ECO:0007669"/>
    <property type="project" value="InterPro"/>
</dbReference>
<reference evidence="4" key="1">
    <citation type="submission" date="2018-04" db="EMBL/GenBank/DDBJ databases">
        <title>Draft genome sequence of the Candidatus Spirobacillus cienkowskii, a pathogen of freshwater Daphnia species, reconstructed from hemolymph metagenomic reads.</title>
        <authorList>
            <person name="Bresciani L."/>
            <person name="Lemos L.N."/>
            <person name="Wale N."/>
            <person name="Lin J.Y."/>
            <person name="Fernandes G.R."/>
            <person name="Duffy M.A."/>
            <person name="Rodrigues J.M."/>
        </authorList>
    </citation>
    <scope>NUCLEOTIDE SEQUENCE [LARGE SCALE GENOMIC DNA]</scope>
    <source>
        <strain evidence="4">Binning01</strain>
    </source>
</reference>
<evidence type="ECO:0000256" key="2">
    <source>
        <dbReference type="ARBA" id="ARBA00023277"/>
    </source>
</evidence>
<comment type="caution">
    <text evidence="4">The sequence shown here is derived from an EMBL/GenBank/DDBJ whole genome shotgun (WGS) entry which is preliminary data.</text>
</comment>
<gene>
    <name evidence="4" type="ORF">DCC88_04830</name>
</gene>
<accession>A0A369KUE7</accession>
<evidence type="ECO:0000259" key="3">
    <source>
        <dbReference type="Pfam" id="PF03065"/>
    </source>
</evidence>
<dbReference type="InterPro" id="IPR004300">
    <property type="entry name" value="Glyco_hydro_57_N"/>
</dbReference>
<dbReference type="InterPro" id="IPR011330">
    <property type="entry name" value="Glyco_hydro/deAcase_b/a-brl"/>
</dbReference>
<dbReference type="Proteomes" id="UP000253934">
    <property type="component" value="Unassembled WGS sequence"/>
</dbReference>
<keyword evidence="2" id="KW-0119">Carbohydrate metabolism</keyword>
<dbReference type="SUPFAM" id="SSF88713">
    <property type="entry name" value="Glycoside hydrolase/deacetylase"/>
    <property type="match status" value="1"/>
</dbReference>
<feature type="domain" description="Glycoside hydrolase family 57 N-terminal" evidence="3">
    <location>
        <begin position="5"/>
        <end position="295"/>
    </location>
</feature>
<dbReference type="PANTHER" id="PTHR36306:SF1">
    <property type="entry name" value="ALPHA-AMYLASE-RELATED"/>
    <property type="match status" value="1"/>
</dbReference>
<comment type="similarity">
    <text evidence="1">Belongs to the glycosyl hydrolase 57 family.</text>
</comment>
<keyword evidence="5" id="KW-1185">Reference proteome</keyword>
<evidence type="ECO:0000256" key="1">
    <source>
        <dbReference type="ARBA" id="ARBA00006821"/>
    </source>
</evidence>
<dbReference type="InterPro" id="IPR052046">
    <property type="entry name" value="GH57_Enzymes"/>
</dbReference>
<dbReference type="GO" id="GO:0005975">
    <property type="term" value="P:carbohydrate metabolic process"/>
    <property type="evidence" value="ECO:0007669"/>
    <property type="project" value="InterPro"/>
</dbReference>
<dbReference type="EMBL" id="QOVW01000060">
    <property type="protein sequence ID" value="RDB36457.1"/>
    <property type="molecule type" value="Genomic_DNA"/>
</dbReference>
<evidence type="ECO:0000313" key="4">
    <source>
        <dbReference type="EMBL" id="RDB36457.1"/>
    </source>
</evidence>
<dbReference type="Gene3D" id="3.20.110.20">
    <property type="match status" value="1"/>
</dbReference>
<sequence length="443" mass="51852">MVALSFYFEVHQPFRISDFRIQHIGSHKNYFNDASNKAIFEKVAKNCYWPAGLLIASLLKRHSNKFKVTFSITGTFLEQCSLYAPKLLELYQDILSLPNTEILCETSHHSLAALFDEEEFFKQIETQKKLIKKIFNRETTAFRNTELIYSNGIGKMVAKAGFHACLVEGWEPYLPNGWNSHHIFHHPEIPNLKLFPKSYKLSDDIAFRFSNKMWPSWPLTAEKYHFWLESLLDGNHECIGLFMDYETFGEHQWRDTGIFEFLDHFVAKIANDDRFEFLTISDVINKFPSRAAMDVSRPLSWADTERDLSAWLGNRIQYDAIEKVYKLKSNLELLNDMRLIEEWRKLLTSDHFYYMCIKWSNDGDVHKYFSPFDSPYEAYLNFVNIIEDLEMKCAEKLQVKTIGLEQSADEGNVSLGGKQECQKTTQVSRRQKTSWHALEKTLS</sequence>